<dbReference type="FunFam" id="3.10.20.90:FF:000035">
    <property type="entry name" value="Fermitin family homolog 2 (Drosophila)"/>
    <property type="match status" value="1"/>
</dbReference>
<evidence type="ECO:0000256" key="2">
    <source>
        <dbReference type="ARBA" id="ARBA00022889"/>
    </source>
</evidence>
<dbReference type="Pfam" id="PF18124">
    <property type="entry name" value="Kindlin_2_N"/>
    <property type="match status" value="1"/>
</dbReference>
<dbReference type="InterPro" id="IPR014352">
    <property type="entry name" value="FERM/acyl-CoA-bd_prot_sf"/>
</dbReference>
<organism evidence="4 5">
    <name type="scientific">Eptatretus burgeri</name>
    <name type="common">Inshore hagfish</name>
    <dbReference type="NCBI Taxonomy" id="7764"/>
    <lineage>
        <taxon>Eukaryota</taxon>
        <taxon>Metazoa</taxon>
        <taxon>Chordata</taxon>
        <taxon>Craniata</taxon>
        <taxon>Vertebrata</taxon>
        <taxon>Cyclostomata</taxon>
        <taxon>Myxini</taxon>
        <taxon>Myxiniformes</taxon>
        <taxon>Myxinidae</taxon>
        <taxon>Eptatretinae</taxon>
        <taxon>Eptatretus</taxon>
    </lineage>
</organism>
<name>A0A8C4Q4G8_EPTBU</name>
<dbReference type="Proteomes" id="UP000694388">
    <property type="component" value="Unplaced"/>
</dbReference>
<dbReference type="GO" id="GO:0005178">
    <property type="term" value="F:integrin binding"/>
    <property type="evidence" value="ECO:0007669"/>
    <property type="project" value="TreeGrafter"/>
</dbReference>
<dbReference type="AlphaFoldDB" id="A0A8C4Q4G8"/>
<dbReference type="InterPro" id="IPR037843">
    <property type="entry name" value="Kindlin/fermitin"/>
</dbReference>
<dbReference type="GO" id="GO:0030055">
    <property type="term" value="C:cell-substrate junction"/>
    <property type="evidence" value="ECO:0007669"/>
    <property type="project" value="TreeGrafter"/>
</dbReference>
<dbReference type="CDD" id="cd17095">
    <property type="entry name" value="FERM_F0_kindlins"/>
    <property type="match status" value="1"/>
</dbReference>
<evidence type="ECO:0000259" key="3">
    <source>
        <dbReference type="PROSITE" id="PS50057"/>
    </source>
</evidence>
<dbReference type="PANTHER" id="PTHR16160:SF13">
    <property type="entry name" value="FERMITIN 2-RELATED"/>
    <property type="match status" value="1"/>
</dbReference>
<keyword evidence="2" id="KW-0130">Cell adhesion</keyword>
<comment type="similarity">
    <text evidence="1">Belongs to the kindlin family.</text>
</comment>
<dbReference type="Gene3D" id="1.20.80.10">
    <property type="match status" value="1"/>
</dbReference>
<dbReference type="InterPro" id="IPR000299">
    <property type="entry name" value="FERM_domain"/>
</dbReference>
<evidence type="ECO:0000313" key="4">
    <source>
        <dbReference type="Ensembl" id="ENSEBUP00000009729.1"/>
    </source>
</evidence>
<dbReference type="Pfam" id="PF00373">
    <property type="entry name" value="FERM_M"/>
    <property type="match status" value="1"/>
</dbReference>
<accession>A0A8C4Q4G8</accession>
<dbReference type="PROSITE" id="PS50057">
    <property type="entry name" value="FERM_3"/>
    <property type="match status" value="1"/>
</dbReference>
<dbReference type="GO" id="GO:0007229">
    <property type="term" value="P:integrin-mediated signaling pathway"/>
    <property type="evidence" value="ECO:0007669"/>
    <property type="project" value="InterPro"/>
</dbReference>
<dbReference type="SUPFAM" id="SSF50729">
    <property type="entry name" value="PH domain-like"/>
    <property type="match status" value="2"/>
</dbReference>
<evidence type="ECO:0000256" key="1">
    <source>
        <dbReference type="ARBA" id="ARBA00008052"/>
    </source>
</evidence>
<protein>
    <submittedName>
        <fullName evidence="4">FERM domain containing kindlin 3b</fullName>
    </submittedName>
</protein>
<reference evidence="4" key="2">
    <citation type="submission" date="2025-09" db="UniProtKB">
        <authorList>
            <consortium name="Ensembl"/>
        </authorList>
    </citation>
    <scope>IDENTIFICATION</scope>
</reference>
<dbReference type="Gene3D" id="2.30.29.30">
    <property type="entry name" value="Pleckstrin-homology domain (PH domain)/Phosphotyrosine-binding domain (PTB)"/>
    <property type="match status" value="2"/>
</dbReference>
<keyword evidence="5" id="KW-1185">Reference proteome</keyword>
<evidence type="ECO:0000313" key="5">
    <source>
        <dbReference type="Proteomes" id="UP000694388"/>
    </source>
</evidence>
<dbReference type="CDD" id="cd14473">
    <property type="entry name" value="FERM_B-lobe"/>
    <property type="match status" value="1"/>
</dbReference>
<dbReference type="FunFam" id="2.30.29.30:FF:000037">
    <property type="entry name" value="Fermitin family homolog 2"/>
    <property type="match status" value="1"/>
</dbReference>
<dbReference type="SMART" id="SM00295">
    <property type="entry name" value="B41"/>
    <property type="match status" value="1"/>
</dbReference>
<dbReference type="Gene3D" id="3.10.20.90">
    <property type="entry name" value="Phosphatidylinositol 3-kinase Catalytic Subunit, Chain A, domain 1"/>
    <property type="match status" value="2"/>
</dbReference>
<dbReference type="SUPFAM" id="SSF47031">
    <property type="entry name" value="Second domain of FERM"/>
    <property type="match status" value="1"/>
</dbReference>
<dbReference type="Pfam" id="PF00169">
    <property type="entry name" value="PH"/>
    <property type="match status" value="1"/>
</dbReference>
<dbReference type="SMART" id="SM00233">
    <property type="entry name" value="PH"/>
    <property type="match status" value="1"/>
</dbReference>
<dbReference type="GeneTree" id="ENSGT00390000013444"/>
<dbReference type="PANTHER" id="PTHR16160">
    <property type="entry name" value="FERMITIN 2-RELATED"/>
    <property type="match status" value="1"/>
</dbReference>
<dbReference type="InterPro" id="IPR040790">
    <property type="entry name" value="Kindlin_2_N"/>
</dbReference>
<dbReference type="GO" id="GO:0007160">
    <property type="term" value="P:cell-matrix adhesion"/>
    <property type="evidence" value="ECO:0007669"/>
    <property type="project" value="TreeGrafter"/>
</dbReference>
<dbReference type="InterPro" id="IPR011993">
    <property type="entry name" value="PH-like_dom_sf"/>
</dbReference>
<proteinExistence type="inferred from homology"/>
<dbReference type="InterPro" id="IPR019749">
    <property type="entry name" value="Band_41_domain"/>
</dbReference>
<sequence length="597" mass="68836">MDGIRTADGELADGRWELAVTVWDTKEDVTVRVSGDMHIGGVLLQLVEAINEKKDWSDYGLWWEQRKLWLLKSHWTLDKYGVQADAGLLFSPQHKLLRVKLPNNEVVRVSVSFSDAVFRAVADICRTCNIRRPEELSLLRKVQDPGKKKKKKEEDEQVISDPIISVSQGKNLWMDSSRSLMEQGVKENEIVMLRFKYYTFFDLDTKYDAIRINQLYEQARWSVVLEKVECTEEEMLMFAALQYQIGKQSTLVERTTETKEPAIDDVGSALSELEVALEGSNVPKSDLFCLPLHCIYLCRPKKLTLRVFKQFWCIFNGTSISCYKNEDESIGTPLQSYNLKGCEIIPDVNISAQKFNIKLMLIVPEGMNEIWLRCENEEQYARWMGACRLASKGRSMADSSYQTEVDNILSFLRLKHANPDMQALDMQGLPLDIVPESLVSPRYCKKYKGKQLTARILEAHYNVANLCLMDAKMKFIQAWQSLPDFGIAHFNVRFRGSKKDDILGIAYNRIIRMDLQSGDATKTWRFNNMKQWNVNWEVQQVMIDFDDDVKIAFNCVDTTCKVVHEYIGGYIFLSTRSKDQEETLDEELFHKLTGGQD</sequence>
<dbReference type="Ensembl" id="ENSEBUT00000010259.1">
    <property type="protein sequence ID" value="ENSEBUP00000009729.1"/>
    <property type="gene ID" value="ENSEBUG00000006240.1"/>
</dbReference>
<reference evidence="4" key="1">
    <citation type="submission" date="2025-08" db="UniProtKB">
        <authorList>
            <consortium name="Ensembl"/>
        </authorList>
    </citation>
    <scope>IDENTIFICATION</scope>
</reference>
<feature type="domain" description="FERM" evidence="3">
    <location>
        <begin position="95"/>
        <end position="578"/>
    </location>
</feature>
<dbReference type="OMA" id="LEAKMNF"/>
<dbReference type="InterPro" id="IPR001849">
    <property type="entry name" value="PH_domain"/>
</dbReference>
<dbReference type="InterPro" id="IPR019748">
    <property type="entry name" value="FERM_central"/>
</dbReference>
<dbReference type="InterPro" id="IPR035963">
    <property type="entry name" value="FERM_2"/>
</dbReference>